<keyword evidence="7 9" id="KW-0472">Membrane</keyword>
<evidence type="ECO:0000256" key="2">
    <source>
        <dbReference type="ARBA" id="ARBA00007717"/>
    </source>
</evidence>
<feature type="transmembrane region" description="Helical" evidence="9">
    <location>
        <begin position="12"/>
        <end position="33"/>
    </location>
</feature>
<dbReference type="CDD" id="cd03882">
    <property type="entry name" value="M28_nicalin_like"/>
    <property type="match status" value="1"/>
</dbReference>
<accession>A0A7J0H420</accession>
<proteinExistence type="inferred from homology"/>
<keyword evidence="3 9" id="KW-0812">Transmembrane</keyword>
<name>A0A7J0H420_9ERIC</name>
<evidence type="ECO:0000313" key="10">
    <source>
        <dbReference type="EMBL" id="GFZ17761.1"/>
    </source>
</evidence>
<dbReference type="OrthoDB" id="5913609at2759"/>
<evidence type="ECO:0000256" key="7">
    <source>
        <dbReference type="ARBA" id="ARBA00023136"/>
    </source>
</evidence>
<evidence type="ECO:0008006" key="12">
    <source>
        <dbReference type="Google" id="ProtNLM"/>
    </source>
</evidence>
<reference evidence="10 11" key="1">
    <citation type="submission" date="2019-07" db="EMBL/GenBank/DDBJ databases">
        <title>De Novo Assembly of kiwifruit Actinidia rufa.</title>
        <authorList>
            <person name="Sugita-Konishi S."/>
            <person name="Sato K."/>
            <person name="Mori E."/>
            <person name="Abe Y."/>
            <person name="Kisaki G."/>
            <person name="Hamano K."/>
            <person name="Suezawa K."/>
            <person name="Otani M."/>
            <person name="Fukuda T."/>
            <person name="Manabe T."/>
            <person name="Gomi K."/>
            <person name="Tabuchi M."/>
            <person name="Akimitsu K."/>
            <person name="Kataoka I."/>
        </authorList>
    </citation>
    <scope>NUCLEOTIDE SEQUENCE [LARGE SCALE GENOMIC DNA]</scope>
    <source>
        <strain evidence="11">cv. Fuchu</strain>
    </source>
</reference>
<keyword evidence="8" id="KW-0325">Glycoprotein</keyword>
<dbReference type="GO" id="GO:0009966">
    <property type="term" value="P:regulation of signal transduction"/>
    <property type="evidence" value="ECO:0007669"/>
    <property type="project" value="InterPro"/>
</dbReference>
<evidence type="ECO:0000256" key="1">
    <source>
        <dbReference type="ARBA" id="ARBA00004389"/>
    </source>
</evidence>
<organism evidence="10 11">
    <name type="scientific">Actinidia rufa</name>
    <dbReference type="NCBI Taxonomy" id="165716"/>
    <lineage>
        <taxon>Eukaryota</taxon>
        <taxon>Viridiplantae</taxon>
        <taxon>Streptophyta</taxon>
        <taxon>Embryophyta</taxon>
        <taxon>Tracheophyta</taxon>
        <taxon>Spermatophyta</taxon>
        <taxon>Magnoliopsida</taxon>
        <taxon>eudicotyledons</taxon>
        <taxon>Gunneridae</taxon>
        <taxon>Pentapetalae</taxon>
        <taxon>asterids</taxon>
        <taxon>Ericales</taxon>
        <taxon>Actinidiaceae</taxon>
        <taxon>Actinidia</taxon>
    </lineage>
</organism>
<dbReference type="EMBL" id="BJWL01000026">
    <property type="protein sequence ID" value="GFZ17761.1"/>
    <property type="molecule type" value="Genomic_DNA"/>
</dbReference>
<gene>
    <name evidence="10" type="ORF">Acr_26g0010310</name>
</gene>
<dbReference type="Gene3D" id="3.40.630.10">
    <property type="entry name" value="Zn peptidases"/>
    <property type="match status" value="1"/>
</dbReference>
<comment type="similarity">
    <text evidence="2">Belongs to the nicastrin family.</text>
</comment>
<protein>
    <recommendedName>
        <fullName evidence="12">Zn-dependent exopeptidases superfamily protein</fullName>
    </recommendedName>
</protein>
<dbReference type="PANTHER" id="PTHR31826">
    <property type="entry name" value="NICALIN"/>
    <property type="match status" value="1"/>
</dbReference>
<sequence length="548" mass="60565">MAAPRKAREGEVFESVYSVIALVFVLVACVELVDGVAVVDVYRLIQYDLAGVPFGSRLASLNHHAGSSLFAPGTDLSRTVVMIPVREVNITFIRGLIDALRSRYPVLVCYSEVLEGFDGEQTTKIINRNGTERDCTKVHLPALQNKALFYPSNILSITGAQKDLYRIIPQSMLLVVDGAGKERERENSNPAKSGRQRWKWQWAKEVGFLDGFVIQRDRRQPLGGLIFLLPRMFSPENKDNMGGGDDFDKDLMKNILVELEQLLVHANIPYPVYFAFEDDNINAVLVDVKRNDATGQPATATTGGYKLVVSAPEPRKLASPTVTNIQGWLPGLKADGDSTQLPTIAIVASYDTFGAAPALSVGSDSNGSGVVVLLELARLFSLLYSNPKTRGRYNLLFGLTSGGPYNYNGTHKWLSSFDQRLRESIDYAICLNSIGSWDNELWIHVSKPPENAYIKQIFEGFSNVAEELGFKVGLKHKKINISNSRVAWEHEQFSRLRVTAATLSELSVAPELLESTGGLVDNRHILNEAAVIRSVKLVAESLAVRILW</sequence>
<evidence type="ECO:0000256" key="4">
    <source>
        <dbReference type="ARBA" id="ARBA00022729"/>
    </source>
</evidence>
<evidence type="ECO:0000256" key="6">
    <source>
        <dbReference type="ARBA" id="ARBA00022989"/>
    </source>
</evidence>
<evidence type="ECO:0000256" key="9">
    <source>
        <dbReference type="SAM" id="Phobius"/>
    </source>
</evidence>
<dbReference type="Proteomes" id="UP000585474">
    <property type="component" value="Unassembled WGS sequence"/>
</dbReference>
<keyword evidence="4" id="KW-0732">Signal</keyword>
<keyword evidence="5" id="KW-0256">Endoplasmic reticulum</keyword>
<comment type="subcellular location">
    <subcellularLocation>
        <location evidence="1">Endoplasmic reticulum membrane</location>
        <topology evidence="1">Single-pass membrane protein</topology>
    </subcellularLocation>
</comment>
<evidence type="ECO:0000256" key="8">
    <source>
        <dbReference type="ARBA" id="ARBA00023180"/>
    </source>
</evidence>
<dbReference type="Pfam" id="PF05450">
    <property type="entry name" value="Nicastrin"/>
    <property type="match status" value="1"/>
</dbReference>
<evidence type="ECO:0000256" key="3">
    <source>
        <dbReference type="ARBA" id="ARBA00022692"/>
    </source>
</evidence>
<dbReference type="InterPro" id="IPR016574">
    <property type="entry name" value="Nicalin"/>
</dbReference>
<dbReference type="GO" id="GO:0005789">
    <property type="term" value="C:endoplasmic reticulum membrane"/>
    <property type="evidence" value="ECO:0007669"/>
    <property type="project" value="UniProtKB-SubCell"/>
</dbReference>
<dbReference type="PROSITE" id="PS51257">
    <property type="entry name" value="PROKAR_LIPOPROTEIN"/>
    <property type="match status" value="1"/>
</dbReference>
<dbReference type="SUPFAM" id="SSF53187">
    <property type="entry name" value="Zn-dependent exopeptidases"/>
    <property type="match status" value="1"/>
</dbReference>
<dbReference type="AlphaFoldDB" id="A0A7J0H420"/>
<evidence type="ECO:0000313" key="11">
    <source>
        <dbReference type="Proteomes" id="UP000585474"/>
    </source>
</evidence>
<comment type="caution">
    <text evidence="10">The sequence shown here is derived from an EMBL/GenBank/DDBJ whole genome shotgun (WGS) entry which is preliminary data.</text>
</comment>
<evidence type="ECO:0000256" key="5">
    <source>
        <dbReference type="ARBA" id="ARBA00022824"/>
    </source>
</evidence>
<keyword evidence="6 9" id="KW-1133">Transmembrane helix</keyword>
<keyword evidence="11" id="KW-1185">Reference proteome</keyword>